<feature type="compositionally biased region" description="Basic residues" evidence="1">
    <location>
        <begin position="153"/>
        <end position="171"/>
    </location>
</feature>
<feature type="region of interest" description="Disordered" evidence="1">
    <location>
        <begin position="152"/>
        <end position="181"/>
    </location>
</feature>
<comment type="caution">
    <text evidence="2">The sequence shown here is derived from an EMBL/GenBank/DDBJ whole genome shotgun (WGS) entry which is preliminary data.</text>
</comment>
<dbReference type="InterPro" id="IPR009003">
    <property type="entry name" value="Peptidase_S1_PA"/>
</dbReference>
<dbReference type="EMBL" id="JAQGDS010000013">
    <property type="protein sequence ID" value="KAJ6256337.1"/>
    <property type="molecule type" value="Genomic_DNA"/>
</dbReference>
<reference evidence="2" key="1">
    <citation type="submission" date="2023-01" db="EMBL/GenBank/DDBJ databases">
        <title>The chitinases involved in constricting ring structure development in the nematode-trapping fungus Drechslerella dactyloides.</title>
        <authorList>
            <person name="Wang R."/>
            <person name="Zhang L."/>
            <person name="Tang P."/>
            <person name="Li S."/>
            <person name="Liang L."/>
        </authorList>
    </citation>
    <scope>NUCLEOTIDE SEQUENCE</scope>
    <source>
        <strain evidence="2">YMF1.00031</strain>
    </source>
</reference>
<accession>A0AAD6IQ95</accession>
<feature type="region of interest" description="Disordered" evidence="1">
    <location>
        <begin position="409"/>
        <end position="432"/>
    </location>
</feature>
<gene>
    <name evidence="2" type="ORF">Dda_8835</name>
</gene>
<dbReference type="SUPFAM" id="SSF50494">
    <property type="entry name" value="Trypsin-like serine proteases"/>
    <property type="match status" value="1"/>
</dbReference>
<organism evidence="2 3">
    <name type="scientific">Drechslerella dactyloides</name>
    <name type="common">Nematode-trapping fungus</name>
    <name type="synonym">Arthrobotrys dactyloides</name>
    <dbReference type="NCBI Taxonomy" id="74499"/>
    <lineage>
        <taxon>Eukaryota</taxon>
        <taxon>Fungi</taxon>
        <taxon>Dikarya</taxon>
        <taxon>Ascomycota</taxon>
        <taxon>Pezizomycotina</taxon>
        <taxon>Orbiliomycetes</taxon>
        <taxon>Orbiliales</taxon>
        <taxon>Orbiliaceae</taxon>
        <taxon>Drechslerella</taxon>
    </lineage>
</organism>
<evidence type="ECO:0000313" key="2">
    <source>
        <dbReference type="EMBL" id="KAJ6256337.1"/>
    </source>
</evidence>
<evidence type="ECO:0000256" key="1">
    <source>
        <dbReference type="SAM" id="MobiDB-lite"/>
    </source>
</evidence>
<protein>
    <submittedName>
        <fullName evidence="2">Uncharacterized protein</fullName>
    </submittedName>
</protein>
<proteinExistence type="predicted"/>
<evidence type="ECO:0000313" key="3">
    <source>
        <dbReference type="Proteomes" id="UP001221413"/>
    </source>
</evidence>
<dbReference type="AlphaFoldDB" id="A0AAD6IQ95"/>
<keyword evidence="3" id="KW-1185">Reference proteome</keyword>
<dbReference type="Proteomes" id="UP001221413">
    <property type="component" value="Unassembled WGS sequence"/>
</dbReference>
<sequence length="721" mass="79889">MSASVGSNIAEPQSHPGKIFFDDRLFPAATFDLIRINVPWYRRSGGWARGDQIRPNLKLTVGTISGFKDGVRIAHNDEGSREWHIVGRRNRAFVEAGDSGSFVINRDLKVVGVVTSTSANELNSGPGEDPEEALEVQQAQSNILRSHSSNLQRVHKGRITKRKPPTKKHQLPKPEAKDYSFTHPVPENFERFTEPQQQDTEIHTQEQEQRGKLGAEMASPILQRRPGETAYIDDDQSGRTSTASGKSQKEIWDVVTSNCEAAKIWNEKLDEATRYLRDEAIDWTFLHLGTIDYKVAVIIGHRDKVEIDRRFRITGGLHSMFFPPKVFDTIRFINSSVERNGGSDSTDGGTVYCGTSIGVEGICWTAGTVGEFLAADNSSEIYGLTCHHVVLPTKRNEKTGAREEGIDQGAEAEGGAMSGSSGAGLAEGEPDIPAYPTFLDEEDVFHDAVRINDGPATIRITQPPCRDHFNNIRRGIETRRRFKEGLGNLMEMHKLLGTEPPSAAIERWRLNIEEANIFFSLDTSKAWQRIFLASLSAVDRGFSQVTVTSGYKIDPITKCTLDWGLIKIPPGRKVANIIPPHPGPLEGWPDLSQGQHYQNIPASDVFRRLKGIADPQEGEEVVKFSRQGLTVGTINGVKDGVRLAGNKRETREWCVVGMKNAAFLKPGDSGSLAVNRDFKVVGLMTASADDSPPFAYLTPIRIVLEDIKLQMGMSLDFWDVY</sequence>
<feature type="compositionally biased region" description="Low complexity" evidence="1">
    <location>
        <begin position="409"/>
        <end position="427"/>
    </location>
</feature>
<name>A0AAD6IQ95_DREDA</name>